<comment type="caution">
    <text evidence="11">The sequence shown here is derived from an EMBL/GenBank/DDBJ whole genome shotgun (WGS) entry which is preliminary data.</text>
</comment>
<dbReference type="InterPro" id="IPR018485">
    <property type="entry name" value="FGGY_C"/>
</dbReference>
<evidence type="ECO:0000256" key="6">
    <source>
        <dbReference type="ARBA" id="ARBA00022840"/>
    </source>
</evidence>
<gene>
    <name evidence="7 8 11" type="primary">xylB</name>
    <name evidence="11" type="ORF">C5E45_25745</name>
</gene>
<dbReference type="PANTHER" id="PTHR43095">
    <property type="entry name" value="SUGAR KINASE"/>
    <property type="match status" value="1"/>
</dbReference>
<dbReference type="PANTHER" id="PTHR43095:SF5">
    <property type="entry name" value="XYLULOSE KINASE"/>
    <property type="match status" value="1"/>
</dbReference>
<dbReference type="EMBL" id="PSZC01000021">
    <property type="protein sequence ID" value="PPJ35468.1"/>
    <property type="molecule type" value="Genomic_DNA"/>
</dbReference>
<dbReference type="InterPro" id="IPR006000">
    <property type="entry name" value="Xylulokinase"/>
</dbReference>
<dbReference type="Gene3D" id="3.30.420.40">
    <property type="match status" value="2"/>
</dbReference>
<evidence type="ECO:0000313" key="11">
    <source>
        <dbReference type="EMBL" id="PPJ35468.1"/>
    </source>
</evidence>
<evidence type="ECO:0000256" key="5">
    <source>
        <dbReference type="ARBA" id="ARBA00022777"/>
    </source>
</evidence>
<dbReference type="InterPro" id="IPR000577">
    <property type="entry name" value="Carb_kinase_FGGY"/>
</dbReference>
<dbReference type="Pfam" id="PF02782">
    <property type="entry name" value="FGGY_C"/>
    <property type="match status" value="1"/>
</dbReference>
<dbReference type="PIRSF" id="PIRSF000538">
    <property type="entry name" value="GlpK"/>
    <property type="match status" value="1"/>
</dbReference>
<keyword evidence="4 7" id="KW-0547">Nucleotide-binding</keyword>
<keyword evidence="3 7" id="KW-0808">Transferase</keyword>
<evidence type="ECO:0000259" key="10">
    <source>
        <dbReference type="Pfam" id="PF02782"/>
    </source>
</evidence>
<dbReference type="InterPro" id="IPR018484">
    <property type="entry name" value="FGGY_N"/>
</dbReference>
<accession>A0A2S6AJS2</accession>
<evidence type="ECO:0000256" key="3">
    <source>
        <dbReference type="ARBA" id="ARBA00022679"/>
    </source>
</evidence>
<dbReference type="InterPro" id="IPR050406">
    <property type="entry name" value="FGGY_Carb_Kinase"/>
</dbReference>
<dbReference type="InterPro" id="IPR043129">
    <property type="entry name" value="ATPase_NBD"/>
</dbReference>
<dbReference type="HAMAP" id="MF_02220">
    <property type="entry name" value="XylB"/>
    <property type="match status" value="1"/>
</dbReference>
<dbReference type="AlphaFoldDB" id="A0A2S6AJS2"/>
<keyword evidence="2 7" id="KW-0859">Xylose metabolism</keyword>
<sequence length="499" mass="52557">MATVAGVDSSTQSCKVVVCDADTGEVLTRGHAPHPDGTEVPPEAWWTALQQAGEGLLDNVDAVSIAGQQHGLVALDDSHRPVRDALLWNDVRSAEAADDLVAELGGPQAWLDAVGSVPVAAFTVAKLRWMADHEPELADRVTRVMLPHDYLTWRLRGGGDAPPTTDRSDASGTGYWSAVQGRYREDLLALAFRDRTPELPRVLEPSESAGRTASGALVAAGAGDNAATALGLGIGDGDVVISLGTSGTAFAHTSQLHTDPFVNGFADATGQFLPLVCTLNAARVLEAMATALGIGIGELETLARQAPPGADGLVLLPYLSGERTPNLPYATGSLHGLRAETMRPAHLARAAAEGMLCNMADALDRLRAATPRRVLLIGGASRSAFVAETAAQILGAVVTVPTPREYVALGAARQAAWVLRGGAAVASGHDCRDSGIRRRCGGRRDPQRLHTGARSVVRQMVRNTEYPGLTREAADNEFCARANINIIRGLARHWFRGSD</sequence>
<dbReference type="GO" id="GO:0005998">
    <property type="term" value="P:xylulose catabolic process"/>
    <property type="evidence" value="ECO:0007669"/>
    <property type="project" value="UniProtKB-UniRule"/>
</dbReference>
<dbReference type="GO" id="GO:0005524">
    <property type="term" value="F:ATP binding"/>
    <property type="evidence" value="ECO:0007669"/>
    <property type="project" value="UniProtKB-UniRule"/>
</dbReference>
<evidence type="ECO:0000256" key="2">
    <source>
        <dbReference type="ARBA" id="ARBA00022629"/>
    </source>
</evidence>
<feature type="active site" description="Proton acceptor" evidence="7">
    <location>
        <position position="224"/>
    </location>
</feature>
<feature type="site" description="Important for activity" evidence="7">
    <location>
        <position position="8"/>
    </location>
</feature>
<evidence type="ECO:0000256" key="4">
    <source>
        <dbReference type="ARBA" id="ARBA00022741"/>
    </source>
</evidence>
<evidence type="ECO:0000313" key="12">
    <source>
        <dbReference type="Proteomes" id="UP000239874"/>
    </source>
</evidence>
<comment type="similarity">
    <text evidence="1 7 8">Belongs to the FGGY kinase family.</text>
</comment>
<comment type="function">
    <text evidence="7">Catalyzes the phosphorylation of D-xylulose to D-xylulose 5-phosphate.</text>
</comment>
<evidence type="ECO:0000259" key="9">
    <source>
        <dbReference type="Pfam" id="PF00370"/>
    </source>
</evidence>
<comment type="catalytic activity">
    <reaction evidence="7 8">
        <text>D-xylulose + ATP = D-xylulose 5-phosphate + ADP + H(+)</text>
        <dbReference type="Rhea" id="RHEA:10964"/>
        <dbReference type="ChEBI" id="CHEBI:15378"/>
        <dbReference type="ChEBI" id="CHEBI:17140"/>
        <dbReference type="ChEBI" id="CHEBI:30616"/>
        <dbReference type="ChEBI" id="CHEBI:57737"/>
        <dbReference type="ChEBI" id="CHEBI:456216"/>
        <dbReference type="EC" id="2.7.1.17"/>
    </reaction>
</comment>
<dbReference type="RefSeq" id="WP_104380459.1">
    <property type="nucleotide sequence ID" value="NZ_PSZC01000021.1"/>
</dbReference>
<feature type="domain" description="Carbohydrate kinase FGGY N-terminal" evidence="9">
    <location>
        <begin position="5"/>
        <end position="226"/>
    </location>
</feature>
<dbReference type="NCBIfam" id="TIGR01312">
    <property type="entry name" value="XylB"/>
    <property type="match status" value="1"/>
</dbReference>
<feature type="binding site" evidence="7">
    <location>
        <begin position="69"/>
        <end position="70"/>
    </location>
    <ligand>
        <name>substrate</name>
    </ligand>
</feature>
<evidence type="ECO:0000256" key="1">
    <source>
        <dbReference type="ARBA" id="ARBA00009156"/>
    </source>
</evidence>
<dbReference type="SUPFAM" id="SSF53067">
    <property type="entry name" value="Actin-like ATPase domain"/>
    <property type="match status" value="2"/>
</dbReference>
<protein>
    <recommendedName>
        <fullName evidence="7 8">Xylulose kinase</fullName>
        <shortName evidence="7 8">Xylulokinase</shortName>
        <ecNumber evidence="7 8">2.7.1.17</ecNumber>
    </recommendedName>
</protein>
<feature type="domain" description="Carbohydrate kinase FGGY C-terminal" evidence="10">
    <location>
        <begin position="240"/>
        <end position="417"/>
    </location>
</feature>
<keyword evidence="5 7" id="KW-0418">Kinase</keyword>
<dbReference type="EC" id="2.7.1.17" evidence="7 8"/>
<dbReference type="GO" id="GO:0004856">
    <property type="term" value="F:D-xylulokinase activity"/>
    <property type="evidence" value="ECO:0007669"/>
    <property type="project" value="UniProtKB-UniRule"/>
</dbReference>
<dbReference type="CDD" id="cd07809">
    <property type="entry name" value="ASKHA_NBD_FGGY_BaXK-like"/>
    <property type="match status" value="1"/>
</dbReference>
<dbReference type="GO" id="GO:0042732">
    <property type="term" value="P:D-xylose metabolic process"/>
    <property type="evidence" value="ECO:0007669"/>
    <property type="project" value="UniProtKB-KW"/>
</dbReference>
<evidence type="ECO:0000256" key="7">
    <source>
        <dbReference type="HAMAP-Rule" id="MF_02220"/>
    </source>
</evidence>
<name>A0A2S6AJS2_9NOCA</name>
<organism evidence="11 12">
    <name type="scientific">Nocardia nova</name>
    <dbReference type="NCBI Taxonomy" id="37330"/>
    <lineage>
        <taxon>Bacteria</taxon>
        <taxon>Bacillati</taxon>
        <taxon>Actinomycetota</taxon>
        <taxon>Actinomycetes</taxon>
        <taxon>Mycobacteriales</taxon>
        <taxon>Nocardiaceae</taxon>
        <taxon>Nocardia</taxon>
    </lineage>
</organism>
<keyword evidence="7 8" id="KW-0119">Carbohydrate metabolism</keyword>
<evidence type="ECO:0000256" key="8">
    <source>
        <dbReference type="RuleBase" id="RU364073"/>
    </source>
</evidence>
<proteinExistence type="inferred from homology"/>
<dbReference type="Proteomes" id="UP000239874">
    <property type="component" value="Unassembled WGS sequence"/>
</dbReference>
<reference evidence="11 12" key="1">
    <citation type="submission" date="2018-02" db="EMBL/GenBank/DDBJ databases">
        <title>8 Nocardia nova and 1 Nocardia cyriacigeorgica strain used for evolution to TMP-SMX.</title>
        <authorList>
            <person name="Mehta H."/>
            <person name="Weng J."/>
            <person name="Shamoo Y."/>
        </authorList>
    </citation>
    <scope>NUCLEOTIDE SEQUENCE [LARGE SCALE GENOMIC DNA]</scope>
    <source>
        <strain evidence="11 12">MDA3139</strain>
    </source>
</reference>
<dbReference type="Pfam" id="PF00370">
    <property type="entry name" value="FGGY_N"/>
    <property type="match status" value="1"/>
</dbReference>
<keyword evidence="6 7" id="KW-0067">ATP-binding</keyword>